<proteinExistence type="predicted"/>
<feature type="compositionally biased region" description="Basic and acidic residues" evidence="1">
    <location>
        <begin position="56"/>
        <end position="80"/>
    </location>
</feature>
<feature type="region of interest" description="Disordered" evidence="1">
    <location>
        <begin position="163"/>
        <end position="207"/>
    </location>
</feature>
<dbReference type="EMBL" id="ASPP01010017">
    <property type="protein sequence ID" value="ETO23347.1"/>
    <property type="molecule type" value="Genomic_DNA"/>
</dbReference>
<dbReference type="Proteomes" id="UP000023152">
    <property type="component" value="Unassembled WGS sequence"/>
</dbReference>
<feature type="region of interest" description="Disordered" evidence="1">
    <location>
        <begin position="51"/>
        <end position="137"/>
    </location>
</feature>
<keyword evidence="3" id="KW-1185">Reference proteome</keyword>
<evidence type="ECO:0000256" key="1">
    <source>
        <dbReference type="SAM" id="MobiDB-lite"/>
    </source>
</evidence>
<comment type="caution">
    <text evidence="2">The sequence shown here is derived from an EMBL/GenBank/DDBJ whole genome shotgun (WGS) entry which is preliminary data.</text>
</comment>
<organism evidence="2 3">
    <name type="scientific">Reticulomyxa filosa</name>
    <dbReference type="NCBI Taxonomy" id="46433"/>
    <lineage>
        <taxon>Eukaryota</taxon>
        <taxon>Sar</taxon>
        <taxon>Rhizaria</taxon>
        <taxon>Retaria</taxon>
        <taxon>Foraminifera</taxon>
        <taxon>Monothalamids</taxon>
        <taxon>Reticulomyxidae</taxon>
        <taxon>Reticulomyxa</taxon>
    </lineage>
</organism>
<feature type="compositionally biased region" description="Polar residues" evidence="1">
    <location>
        <begin position="171"/>
        <end position="188"/>
    </location>
</feature>
<evidence type="ECO:0000313" key="2">
    <source>
        <dbReference type="EMBL" id="ETO23347.1"/>
    </source>
</evidence>
<dbReference type="AlphaFoldDB" id="X6NDE4"/>
<feature type="compositionally biased region" description="Acidic residues" evidence="1">
    <location>
        <begin position="81"/>
        <end position="90"/>
    </location>
</feature>
<gene>
    <name evidence="2" type="ORF">RFI_13835</name>
</gene>
<protein>
    <submittedName>
        <fullName evidence="2">Uncharacterized protein</fullName>
    </submittedName>
</protein>
<sequence length="255" mass="27614">EIIKLKSKIPKASAAVATINNGNETNKDSPVAVTTPAADLSTIMKVPSLLSEPAISEDKQQNEFDTTVKTEEKGEAKSSDDNDNGNDNDNDDTKENKKSQTWNNRGSGISKLHASALSNKSVNIPSPIEEAPNGLNLETTTPVPMTMEDDEAEIDIDVATDLELDPDSDPETSSLAKHANATNTVNTGNEERKLSSIVTSPRKDTLQVQIPKNSTKINQAPLESPNSHLKKSRTLPNQYDGSTISIFLLRFSFVK</sequence>
<evidence type="ECO:0000313" key="3">
    <source>
        <dbReference type="Proteomes" id="UP000023152"/>
    </source>
</evidence>
<name>X6NDE4_RETFI</name>
<accession>X6NDE4</accession>
<reference evidence="2 3" key="1">
    <citation type="journal article" date="2013" name="Curr. Biol.">
        <title>The Genome of the Foraminiferan Reticulomyxa filosa.</title>
        <authorList>
            <person name="Glockner G."/>
            <person name="Hulsmann N."/>
            <person name="Schleicher M."/>
            <person name="Noegel A.A."/>
            <person name="Eichinger L."/>
            <person name="Gallinger C."/>
            <person name="Pawlowski J."/>
            <person name="Sierra R."/>
            <person name="Euteneuer U."/>
            <person name="Pillet L."/>
            <person name="Moustafa A."/>
            <person name="Platzer M."/>
            <person name="Groth M."/>
            <person name="Szafranski K."/>
            <person name="Schliwa M."/>
        </authorList>
    </citation>
    <scope>NUCLEOTIDE SEQUENCE [LARGE SCALE GENOMIC DNA]</scope>
</reference>
<feature type="non-terminal residue" evidence="2">
    <location>
        <position position="1"/>
    </location>
</feature>